<feature type="domain" description="U3 small nucleolar RNA-associated protein 20 N-terminal" evidence="2">
    <location>
        <begin position="876"/>
        <end position="1475"/>
    </location>
</feature>
<gene>
    <name evidence="5" type="ORF">EJ04DRAFT_515044</name>
</gene>
<dbReference type="InterPro" id="IPR052575">
    <property type="entry name" value="SSU_processome_comp_20"/>
</dbReference>
<evidence type="ECO:0000259" key="4">
    <source>
        <dbReference type="Pfam" id="PF23099"/>
    </source>
</evidence>
<keyword evidence="6" id="KW-1185">Reference proteome</keyword>
<evidence type="ECO:0000313" key="6">
    <source>
        <dbReference type="Proteomes" id="UP000799444"/>
    </source>
</evidence>
<feature type="region of interest" description="Disordered" evidence="1">
    <location>
        <begin position="2577"/>
        <end position="2627"/>
    </location>
</feature>
<dbReference type="SUPFAM" id="SSF48371">
    <property type="entry name" value="ARM repeat"/>
    <property type="match status" value="3"/>
</dbReference>
<dbReference type="GO" id="GO:0030686">
    <property type="term" value="C:90S preribosome"/>
    <property type="evidence" value="ECO:0007669"/>
    <property type="project" value="TreeGrafter"/>
</dbReference>
<evidence type="ECO:0000259" key="2">
    <source>
        <dbReference type="Pfam" id="PF07539"/>
    </source>
</evidence>
<dbReference type="InterPro" id="IPR011430">
    <property type="entry name" value="UTP20_N"/>
</dbReference>
<protein>
    <submittedName>
        <fullName evidence="5">HEAT repeat protein-like protein</fullName>
    </submittedName>
</protein>
<feature type="compositionally biased region" description="Basic residues" evidence="1">
    <location>
        <begin position="2600"/>
        <end position="2615"/>
    </location>
</feature>
<dbReference type="Pfam" id="PF20416">
    <property type="entry name" value="UTP20"/>
    <property type="match status" value="1"/>
</dbReference>
<feature type="compositionally biased region" description="Basic and acidic residues" evidence="1">
    <location>
        <begin position="2577"/>
        <end position="2590"/>
    </location>
</feature>
<proteinExistence type="predicted"/>
<dbReference type="GO" id="GO:0032040">
    <property type="term" value="C:small-subunit processome"/>
    <property type="evidence" value="ECO:0007669"/>
    <property type="project" value="TreeGrafter"/>
</dbReference>
<dbReference type="InterPro" id="IPR011989">
    <property type="entry name" value="ARM-like"/>
</dbReference>
<name>A0A9P4QQE7_9PLEO</name>
<evidence type="ECO:0000259" key="3">
    <source>
        <dbReference type="Pfam" id="PF20416"/>
    </source>
</evidence>
<sequence>MAAMSRGPLARSRSAKNTKGGTPSSRRHRFESFSQRIAKLKIEPVRRGRSTYIDDEELDSAFSYFKNALGEWGDLNISEAFTSFARRVAPLCESLPQILHHHGRIHDLLMEYIERGDKWSEEPLLSLVTHLAHDLGQGFEIHFERTVKTVSHLAATHQEAEVIEWSFSCLAWLFKYLSRHLVSDLRPVFDLVAPLLGHAHQKYFVNAFAAQSMSFLVRKAAAAYHRNEEPLRLIITHISESLKAVQGNAADQGFQQGLMALFMDSMQGVQRGLHSSADAVLQELLIQAYHEDYSSLSTSPLEAVITGTLTALIHASDADGFRSLVDTLLAHIQSSLANTRSIGLSARLLYTVCGVRKGSRIKEWKPVLELVGVLINAVDSSSQVPHSDRRNVITATAVTFQYCTLDAAIPYAQQFEVLSEGPWEPHFVLFSIFFADLGSERFQTFLLPVLKRFIIQKASEHSRELCIALPLLHTNHAIPKDTIQTSSRWHSDVTRQFTMLANLGGVGEDLDSLVPQCHAYLQAVDVMGLPPEVEESICESLFKALEMTLQNEVLDKTRPNHILACGRGFMFLVEHFKSHDRLLKLWPSICRASTAFARYLLFWQAIHVFLAQTRGQVELDDPSVGIFKQSLMQCLSSPSHDMRLAALGILEIIKEHDEAPHNAVSIASLIEQTPISLENARSISMRIRELAKSYPSICTDEWTGEAIPTYCFGLLHMKLGQAWDDSIVTLKEMCMTKEGQSYVSRLAIQWLDPSDFSASTTTGAPDVAAAPRRETQYQCTNVMQLDQKLIKVVRAASDIDEQLKEMFDSTHEGYAMAPLFCRSQALRVLNAIPNVAEKHSQSLVPVLLNWVLKQSDEDGLEELSLTLGEHGIVWTRWSKQDKKALLSLFSKFVNPKALYKSSEVYEALLVLLCHGDAEIQNAALTAILSWKDSAITRYKENLFNLLDNARFREEISVFMDVGKEESQIQEEHRRRLMPVILRLLYGKVVSGRRGLEAKRKAVFIALTRFEQDDIHQFLGIALGPLAGISVLGPETGNEVLLQKELLSPRKQVGLLNMLDDILQTLQTTITPFTNDIVDPILYCLLRASLILGQSVSSDIAESDPVSQLSLWRTIRQRGYHSLNVLFENCPQFQWDRYIPLIIQELVNPRLENFPIETAHSISGLLRLFATWSKSVLTAPYLAQYNRNILVKIIDCLEIPSAKDEVRLYVLNNVLRSLSSLVSDTGEPSTETTLARNRIHSEIIQPYSTTILSRIGSLLRKSPSKDLLEASVHTVAEWAPYIVGSAESRSITEIATFLLPQPLKRVNIPTKLGLLRILHEFISRCNQDDIKELFDVILDAVCPLFAIFQDRQSRDLLCDILQDLSETIGELQTISQLGRELNSFSLTKLDEPDFDRRSQAFGSITDKQDCTFSLVQWKPLVYNMLFYIKDNDELSTRVNASLALRRFVDASTLDESLRDIIQTAVLPGIQNGMREASELVRVEFVTLLSHLVTVYPDWPPIAGLSVLLSSDEESSFFSNVLHIQGHRRLRAVRRLASNVAHLRSSTVYHILIPLLEHFVFNKGGDEGAHNLAGEAIKAVCSLCECLEWPQFKSLLKRVTGYLTSKEDQQKTIVKLLAGMLDSLNRAGRSKGYVTALSKNEDGENSTQVSIKPLTLAATLPAQAKLSNDLNTNILPPLTEFLHNKDETTVSLRVPVAVAVTKVLLVLPPNEIRSRLPPVLMDICYILRSKSQDGRDLARNTLAEIAKVLGFKYLGFILESLRTALKRGSQLHVLSFTLHHILVQMSPELEPGDLDYCLDDIVAIIIDDIFGVTGKEKDTEEYVSKMKEVKSSKSFDSMDIIARSTTSTHLVQLVFPIKDLLQMKRNAKEVNKIDELLRRIGLGIIQNQTLKDRDILVFCYELTQQVYNANTKYEDTTKEVARNEKYLINIKGALKSGERSISSTFMYKLARFSLDIVRTVMRKHAELLTAQNVVGFLPIIGDAMVQGQEELQISAIRLLSTVIKVPLAALDNDCLVYVTEAVRMVRDSPSTNGELAQASIKLVSAILRERPNVMIKERDLAFLLKRLLPDLDEPDRQGVTFTFIKAIMYRKIVITELYEVMDKVAAMMVTNQSRSARDLARSNYFHFLMEYPQARNRLKKQLEFLVRNLRYDYVEGRQSVMEALNLILSKVGDDVLQDALGMMFLPLVHAMANDDSNVCRTMAGELLKKVFERADTARVKGFTSDLRIWLEQDEDAGLKRLSIQCWGLYLEVAGTKAKDVAYVTGHLRSTMGECLERRGEDDWELIFYSLAVLFKLCKASPDATLSRAQADLWDSIQSCVSYPHTWVKLTAAKLMGVYFADFASTNGDTALGTLPLEGSRGLQLSGEVMVRLANAFLKNLSIPSVSEDLCSQSVRNLAFLSRCFAVNGAEWDWRKVDDDDEVEDESREDIQGTDGDVAPSDEEWHGFSPEPAEPVAKATSKIPTAMHRVILRLSGIIRRETKIMVPSALYPKTATMNLVHSVASKLPMASLTTSLPHVLTTLTTLTDPLTTVPRSSREEFNDAYKALTDKAREVLDMLQKRMGTHDYVKAMAEVNKGVRERREERRGKRRVEAVAQPERAGREKRRRNEVKKARRKERREENRGKRRGW</sequence>
<dbReference type="Proteomes" id="UP000799444">
    <property type="component" value="Unassembled WGS sequence"/>
</dbReference>
<dbReference type="Pfam" id="PF07539">
    <property type="entry name" value="UTP20_N"/>
    <property type="match status" value="1"/>
</dbReference>
<accession>A0A9P4QQE7</accession>
<feature type="compositionally biased region" description="Polar residues" evidence="1">
    <location>
        <begin position="15"/>
        <end position="24"/>
    </location>
</feature>
<evidence type="ECO:0000313" key="5">
    <source>
        <dbReference type="EMBL" id="KAF2730764.1"/>
    </source>
</evidence>
<dbReference type="PANTHER" id="PTHR17695">
    <property type="entry name" value="SMALL SUBUNIT PROCESSOME COMPONENT 20 HOMOLOG"/>
    <property type="match status" value="1"/>
</dbReference>
<dbReference type="OrthoDB" id="360653at2759"/>
<reference evidence="5" key="1">
    <citation type="journal article" date="2020" name="Stud. Mycol.">
        <title>101 Dothideomycetes genomes: a test case for predicting lifestyles and emergence of pathogens.</title>
        <authorList>
            <person name="Haridas S."/>
            <person name="Albert R."/>
            <person name="Binder M."/>
            <person name="Bloem J."/>
            <person name="Labutti K."/>
            <person name="Salamov A."/>
            <person name="Andreopoulos B."/>
            <person name="Baker S."/>
            <person name="Barry K."/>
            <person name="Bills G."/>
            <person name="Bluhm B."/>
            <person name="Cannon C."/>
            <person name="Castanera R."/>
            <person name="Culley D."/>
            <person name="Daum C."/>
            <person name="Ezra D."/>
            <person name="Gonzalez J."/>
            <person name="Henrissat B."/>
            <person name="Kuo A."/>
            <person name="Liang C."/>
            <person name="Lipzen A."/>
            <person name="Lutzoni F."/>
            <person name="Magnuson J."/>
            <person name="Mondo S."/>
            <person name="Nolan M."/>
            <person name="Ohm R."/>
            <person name="Pangilinan J."/>
            <person name="Park H.-J."/>
            <person name="Ramirez L."/>
            <person name="Alfaro M."/>
            <person name="Sun H."/>
            <person name="Tritt A."/>
            <person name="Yoshinaga Y."/>
            <person name="Zwiers L.-H."/>
            <person name="Turgeon B."/>
            <person name="Goodwin S."/>
            <person name="Spatafora J."/>
            <person name="Crous P."/>
            <person name="Grigoriev I."/>
        </authorList>
    </citation>
    <scope>NUCLEOTIDE SEQUENCE</scope>
    <source>
        <strain evidence="5">CBS 125425</strain>
    </source>
</reference>
<dbReference type="InterPro" id="IPR046523">
    <property type="entry name" value="UTP20_dom"/>
</dbReference>
<dbReference type="Pfam" id="PF23099">
    <property type="entry name" value="UTP20_C"/>
    <property type="match status" value="1"/>
</dbReference>
<evidence type="ECO:0000256" key="1">
    <source>
        <dbReference type="SAM" id="MobiDB-lite"/>
    </source>
</evidence>
<feature type="domain" description="U3 small nucleolar RNA-associated protein 20" evidence="3">
    <location>
        <begin position="1683"/>
        <end position="1900"/>
    </location>
</feature>
<feature type="domain" description="U3 small nucleolar RNA-associated protein 20 C-terminal" evidence="4">
    <location>
        <begin position="2541"/>
        <end position="2618"/>
    </location>
</feature>
<feature type="compositionally biased region" description="Acidic residues" evidence="1">
    <location>
        <begin position="2416"/>
        <end position="2425"/>
    </location>
</feature>
<comment type="caution">
    <text evidence="5">The sequence shown here is derived from an EMBL/GenBank/DDBJ whole genome shotgun (WGS) entry which is preliminary data.</text>
</comment>
<dbReference type="InterPro" id="IPR016024">
    <property type="entry name" value="ARM-type_fold"/>
</dbReference>
<dbReference type="PANTHER" id="PTHR17695:SF11">
    <property type="entry name" value="SMALL SUBUNIT PROCESSOME COMPONENT 20 HOMOLOG"/>
    <property type="match status" value="1"/>
</dbReference>
<feature type="region of interest" description="Disordered" evidence="1">
    <location>
        <begin position="1"/>
        <end position="28"/>
    </location>
</feature>
<dbReference type="Gene3D" id="1.25.10.10">
    <property type="entry name" value="Leucine-rich Repeat Variant"/>
    <property type="match status" value="3"/>
</dbReference>
<dbReference type="InterPro" id="IPR057525">
    <property type="entry name" value="UTP20_C"/>
</dbReference>
<organism evidence="5 6">
    <name type="scientific">Polyplosphaeria fusca</name>
    <dbReference type="NCBI Taxonomy" id="682080"/>
    <lineage>
        <taxon>Eukaryota</taxon>
        <taxon>Fungi</taxon>
        <taxon>Dikarya</taxon>
        <taxon>Ascomycota</taxon>
        <taxon>Pezizomycotina</taxon>
        <taxon>Dothideomycetes</taxon>
        <taxon>Pleosporomycetidae</taxon>
        <taxon>Pleosporales</taxon>
        <taxon>Tetraplosphaeriaceae</taxon>
        <taxon>Polyplosphaeria</taxon>
    </lineage>
</organism>
<dbReference type="EMBL" id="ML996210">
    <property type="protein sequence ID" value="KAF2730764.1"/>
    <property type="molecule type" value="Genomic_DNA"/>
</dbReference>
<feature type="region of interest" description="Disordered" evidence="1">
    <location>
        <begin position="2414"/>
        <end position="2457"/>
    </location>
</feature>